<evidence type="ECO:0000256" key="2">
    <source>
        <dbReference type="ARBA" id="ARBA00005569"/>
    </source>
</evidence>
<keyword evidence="3" id="KW-0813">Transport</keyword>
<dbReference type="EMBL" id="JANBPY010000704">
    <property type="protein sequence ID" value="KAJ1964393.1"/>
    <property type="molecule type" value="Genomic_DNA"/>
</dbReference>
<comment type="caution">
    <text evidence="6">The sequence shown here is derived from an EMBL/GenBank/DDBJ whole genome shotgun (WGS) entry which is preliminary data.</text>
</comment>
<dbReference type="InterPro" id="IPR014908">
    <property type="entry name" value="Nucleoporin_Nup133/Nup155_N"/>
</dbReference>
<dbReference type="PANTHER" id="PTHR13405:SF11">
    <property type="entry name" value="NUCLEAR PORE COMPLEX PROTEIN NUP133"/>
    <property type="match status" value="1"/>
</dbReference>
<evidence type="ECO:0000256" key="4">
    <source>
        <dbReference type="ARBA" id="ARBA00023242"/>
    </source>
</evidence>
<feature type="non-terminal residue" evidence="6">
    <location>
        <position position="509"/>
    </location>
</feature>
<dbReference type="InterPro" id="IPR037624">
    <property type="entry name" value="Nup133-like"/>
</dbReference>
<sequence>MPFTTAAPSSGGHQAPQEQRLYLNSDSHAVLASGLVPEAILSTLRYRDGSLPPVSGAVHSGAGYAALATSAHVYVWDYRQTERSVGPSTLMAQPSVPYYTFPLAAAPDAVLRRTQLPGLDPTPLLCLVADELTPSTAIQDVGLLACARDGQLRFWSHVAYGLGGVEAYQHACLPLDAQDFVQDIAAFDTIGYIVSTRQGKLFQINLYSDAGKPALYYRLLSKPMGVFQRVASSLLDYVHHVVEDNNGGVSEPWAILAMVTGVVAEYRQSRELFVLTKRYLQRWSVSKAYGEQFHFQLDVFDPIVRALAHYRGVEESQLSSLQVQLVDFILTQDNRWFVLASYCSNAKSKHLSTSLEIRFALFEIQKQADPQSQGDEQIIKVTSIRSLGYTLTETAEQGASRPSPKLVLLQQNTAFALVFPHVVVLSTFLSTSRFEECLVLPQHRVLNYSTELTLRAQSKSVVFRSSVSAVPWLATGSDGIDQLTLLYLTGGVMDVYVNLQAIHEQVESG</sequence>
<evidence type="ECO:0000313" key="6">
    <source>
        <dbReference type="EMBL" id="KAJ1964393.1"/>
    </source>
</evidence>
<evidence type="ECO:0000256" key="3">
    <source>
        <dbReference type="ARBA" id="ARBA00022448"/>
    </source>
</evidence>
<accession>A0A9W8E3C8</accession>
<protein>
    <recommendedName>
        <fullName evidence="5">Nucleoporin Nup133/Nup155-like N-terminal domain-containing protein</fullName>
    </recommendedName>
</protein>
<dbReference type="GO" id="GO:0016973">
    <property type="term" value="P:poly(A)+ mRNA export from nucleus"/>
    <property type="evidence" value="ECO:0007669"/>
    <property type="project" value="TreeGrafter"/>
</dbReference>
<dbReference type="GO" id="GO:0006606">
    <property type="term" value="P:protein import into nucleus"/>
    <property type="evidence" value="ECO:0007669"/>
    <property type="project" value="TreeGrafter"/>
</dbReference>
<comment type="subcellular location">
    <subcellularLocation>
        <location evidence="1">Nucleus</location>
    </subcellularLocation>
</comment>
<dbReference type="SUPFAM" id="SSF117289">
    <property type="entry name" value="Nucleoporin domain"/>
    <property type="match status" value="1"/>
</dbReference>
<comment type="similarity">
    <text evidence="2">Belongs to the nucleoporin Nup133 family.</text>
</comment>
<evidence type="ECO:0000313" key="7">
    <source>
        <dbReference type="Proteomes" id="UP001150925"/>
    </source>
</evidence>
<dbReference type="OrthoDB" id="5546365at2759"/>
<dbReference type="Pfam" id="PF08801">
    <property type="entry name" value="Nucleoporin_N"/>
    <property type="match status" value="1"/>
</dbReference>
<dbReference type="GO" id="GO:0031080">
    <property type="term" value="C:nuclear pore outer ring"/>
    <property type="evidence" value="ECO:0007669"/>
    <property type="project" value="TreeGrafter"/>
</dbReference>
<evidence type="ECO:0000256" key="1">
    <source>
        <dbReference type="ARBA" id="ARBA00004123"/>
    </source>
</evidence>
<keyword evidence="7" id="KW-1185">Reference proteome</keyword>
<feature type="domain" description="Nucleoporin Nup133/Nup155-like N-terminal" evidence="5">
    <location>
        <begin position="54"/>
        <end position="427"/>
    </location>
</feature>
<dbReference type="AlphaFoldDB" id="A0A9W8E3C8"/>
<proteinExistence type="inferred from homology"/>
<reference evidence="6" key="1">
    <citation type="submission" date="2022-07" db="EMBL/GenBank/DDBJ databases">
        <title>Phylogenomic reconstructions and comparative analyses of Kickxellomycotina fungi.</title>
        <authorList>
            <person name="Reynolds N.K."/>
            <person name="Stajich J.E."/>
            <person name="Barry K."/>
            <person name="Grigoriev I.V."/>
            <person name="Crous P."/>
            <person name="Smith M.E."/>
        </authorList>
    </citation>
    <scope>NUCLEOTIDE SEQUENCE</scope>
    <source>
        <strain evidence="6">RSA 1196</strain>
    </source>
</reference>
<dbReference type="Gene3D" id="2.130.10.10">
    <property type="entry name" value="YVTN repeat-like/Quinoprotein amine dehydrogenase"/>
    <property type="match status" value="1"/>
</dbReference>
<dbReference type="GO" id="GO:0017056">
    <property type="term" value="F:structural constituent of nuclear pore"/>
    <property type="evidence" value="ECO:0007669"/>
    <property type="project" value="InterPro"/>
</dbReference>
<dbReference type="PANTHER" id="PTHR13405">
    <property type="entry name" value="NUCLEAR PORE COMPLEX PROTEIN NUP133"/>
    <property type="match status" value="1"/>
</dbReference>
<dbReference type="InterPro" id="IPR015943">
    <property type="entry name" value="WD40/YVTN_repeat-like_dom_sf"/>
</dbReference>
<keyword evidence="4" id="KW-0539">Nucleus</keyword>
<gene>
    <name evidence="6" type="ORF">IWQ62_002942</name>
</gene>
<organism evidence="6 7">
    <name type="scientific">Dispira parvispora</name>
    <dbReference type="NCBI Taxonomy" id="1520584"/>
    <lineage>
        <taxon>Eukaryota</taxon>
        <taxon>Fungi</taxon>
        <taxon>Fungi incertae sedis</taxon>
        <taxon>Zoopagomycota</taxon>
        <taxon>Kickxellomycotina</taxon>
        <taxon>Dimargaritomycetes</taxon>
        <taxon>Dimargaritales</taxon>
        <taxon>Dimargaritaceae</taxon>
        <taxon>Dispira</taxon>
    </lineage>
</organism>
<dbReference type="Proteomes" id="UP001150925">
    <property type="component" value="Unassembled WGS sequence"/>
</dbReference>
<name>A0A9W8E3C8_9FUNG</name>
<evidence type="ECO:0000259" key="5">
    <source>
        <dbReference type="Pfam" id="PF08801"/>
    </source>
</evidence>
<dbReference type="GO" id="GO:0000972">
    <property type="term" value="P:transcription-dependent tethering of RNA polymerase II gene DNA at nuclear periphery"/>
    <property type="evidence" value="ECO:0007669"/>
    <property type="project" value="TreeGrafter"/>
</dbReference>